<dbReference type="InterPro" id="IPR032444">
    <property type="entry name" value="Keratin_2_head"/>
</dbReference>
<keyword evidence="4" id="KW-1185">Reference proteome</keyword>
<keyword evidence="1" id="KW-0472">Membrane</keyword>
<sequence length="134" mass="13893">MAQKTISIRSGGATRNFSASSAIIPGSRTSFSSISVSRGGGGGLGRVCGGGFGSRSFHGLGGSKRISVSGGYRAVRSGYGYGRPCLLLAFILLQVLSGTAMSYQILDSDSGFFMYQSHALGQSLPSDPLHLRLH</sequence>
<dbReference type="AlphaFoldDB" id="A0A8C3HYW8"/>
<protein>
    <recommendedName>
        <fullName evidence="2">Keratin type II head domain-containing protein</fullName>
    </recommendedName>
</protein>
<reference evidence="3" key="2">
    <citation type="submission" date="2025-09" db="UniProtKB">
        <authorList>
            <consortium name="Ensembl"/>
        </authorList>
    </citation>
    <scope>IDENTIFICATION</scope>
</reference>
<proteinExistence type="predicted"/>
<name>A0A8C3HYW8_CHRPI</name>
<evidence type="ECO:0000259" key="2">
    <source>
        <dbReference type="Pfam" id="PF16208"/>
    </source>
</evidence>
<keyword evidence="1" id="KW-1133">Transmembrane helix</keyword>
<evidence type="ECO:0000313" key="4">
    <source>
        <dbReference type="Proteomes" id="UP000694380"/>
    </source>
</evidence>
<reference evidence="3" key="1">
    <citation type="submission" date="2025-08" db="UniProtKB">
        <authorList>
            <consortium name="Ensembl"/>
        </authorList>
    </citation>
    <scope>IDENTIFICATION</scope>
</reference>
<keyword evidence="1" id="KW-0812">Transmembrane</keyword>
<dbReference type="Proteomes" id="UP000694380">
    <property type="component" value="Unplaced"/>
</dbReference>
<evidence type="ECO:0000256" key="1">
    <source>
        <dbReference type="SAM" id="Phobius"/>
    </source>
</evidence>
<dbReference type="Pfam" id="PF16208">
    <property type="entry name" value="Keratin_2_head"/>
    <property type="match status" value="1"/>
</dbReference>
<feature type="transmembrane region" description="Helical" evidence="1">
    <location>
        <begin position="85"/>
        <end position="106"/>
    </location>
</feature>
<feature type="domain" description="Keratin type II head" evidence="2">
    <location>
        <begin position="16"/>
        <end position="82"/>
    </location>
</feature>
<dbReference type="Ensembl" id="ENSCPBT00000030057.1">
    <property type="protein sequence ID" value="ENSCPBP00000025522.1"/>
    <property type="gene ID" value="ENSCPBG00000018144.1"/>
</dbReference>
<organism evidence="3 4">
    <name type="scientific">Chrysemys picta bellii</name>
    <name type="common">Western painted turtle</name>
    <name type="synonym">Emys bellii</name>
    <dbReference type="NCBI Taxonomy" id="8478"/>
    <lineage>
        <taxon>Eukaryota</taxon>
        <taxon>Metazoa</taxon>
        <taxon>Chordata</taxon>
        <taxon>Craniata</taxon>
        <taxon>Vertebrata</taxon>
        <taxon>Euteleostomi</taxon>
        <taxon>Archelosauria</taxon>
        <taxon>Testudinata</taxon>
        <taxon>Testudines</taxon>
        <taxon>Cryptodira</taxon>
        <taxon>Durocryptodira</taxon>
        <taxon>Testudinoidea</taxon>
        <taxon>Emydidae</taxon>
        <taxon>Chrysemys</taxon>
    </lineage>
</organism>
<evidence type="ECO:0000313" key="3">
    <source>
        <dbReference type="Ensembl" id="ENSCPBP00000025522.1"/>
    </source>
</evidence>
<accession>A0A8C3HYW8</accession>